<dbReference type="Proteomes" id="UP000184334">
    <property type="component" value="Unassembled WGS sequence"/>
</dbReference>
<reference evidence="7" key="1">
    <citation type="submission" date="2016-11" db="EMBL/GenBank/DDBJ databases">
        <authorList>
            <person name="Varghese N."/>
            <person name="Submissions S."/>
        </authorList>
    </citation>
    <scope>NUCLEOTIDE SEQUENCE [LARGE SCALE GENOMIC DNA]</scope>
    <source>
        <strain evidence="7">DSM 16785</strain>
    </source>
</reference>
<protein>
    <submittedName>
        <fullName evidence="7">Membrane bound protein complex subunit mbxL</fullName>
    </submittedName>
</protein>
<comment type="similarity">
    <text evidence="1 5">Belongs to the complex I 49 kDa subunit family.</text>
</comment>
<dbReference type="SUPFAM" id="SSF56762">
    <property type="entry name" value="HydB/Nqo4-like"/>
    <property type="match status" value="1"/>
</dbReference>
<organism evidence="7 8">
    <name type="scientific">Marinitoga hydrogenitolerans (strain DSM 16785 / JCM 12826 / AT1271)</name>
    <dbReference type="NCBI Taxonomy" id="1122195"/>
    <lineage>
        <taxon>Bacteria</taxon>
        <taxon>Thermotogati</taxon>
        <taxon>Thermotogota</taxon>
        <taxon>Thermotogae</taxon>
        <taxon>Petrotogales</taxon>
        <taxon>Petrotogaceae</taxon>
        <taxon>Marinitoga</taxon>
    </lineage>
</organism>
<proteinExistence type="inferred from homology"/>
<keyword evidence="2 5" id="KW-0813">Transport</keyword>
<dbReference type="PANTHER" id="PTHR11993">
    <property type="entry name" value="NADH-UBIQUINONE OXIDOREDUCTASE 49 KDA SUBUNIT"/>
    <property type="match status" value="1"/>
</dbReference>
<sequence length="370" mass="42116">MKRQVKLFLGPNHPGMHGNFSVHLYVDGDIVEKARPVPGMLHRGFEKLMERRLWMNNLALIPRICVPEPDINEMVYAMGVETLANVDVPERAHWIRMIILELARIANHLMSLGGIGGPTGLYTGPNWAIADRDLILDIFEEITGARIYHMYIVPGGVRKDLPNGIEKKIENFLDYLEKRLPEYDDLILKNPMVQVRTVDNIILTEEVCWELGVTGIGLRSSSGKPYDIRKIDPYARYDEVEFEVPIATYSDAYTRLTIKYKEIQQSIKIIRQVLDKMPKEGPVRVSFSRGSALRWRVPKGQVFSHIECARGEYGYYIVSDGSNKPYRIAVRGASYPQGLLGIEKYLPGTRIDDVAIWLDTMGVCAPEIDR</sequence>
<dbReference type="OrthoDB" id="9801496at2"/>
<keyword evidence="4 5" id="KW-0520">NAD</keyword>
<dbReference type="InterPro" id="IPR022885">
    <property type="entry name" value="NDH1_su_D/H"/>
</dbReference>
<dbReference type="GO" id="GO:0048038">
    <property type="term" value="F:quinone binding"/>
    <property type="evidence" value="ECO:0007669"/>
    <property type="project" value="InterPro"/>
</dbReference>
<dbReference type="NCBIfam" id="NF004739">
    <property type="entry name" value="PRK06075.1"/>
    <property type="match status" value="1"/>
</dbReference>
<evidence type="ECO:0000256" key="5">
    <source>
        <dbReference type="RuleBase" id="RU003685"/>
    </source>
</evidence>
<evidence type="ECO:0000313" key="7">
    <source>
        <dbReference type="EMBL" id="SHE76720.1"/>
    </source>
</evidence>
<keyword evidence="8" id="KW-1185">Reference proteome</keyword>
<dbReference type="PANTHER" id="PTHR11993:SF10">
    <property type="entry name" value="NADH DEHYDROGENASE [UBIQUINONE] IRON-SULFUR PROTEIN 2, MITOCHONDRIAL"/>
    <property type="match status" value="1"/>
</dbReference>
<dbReference type="InterPro" id="IPR029014">
    <property type="entry name" value="NiFe-Hase_large"/>
</dbReference>
<name>A0A1M4W6D9_MARH1</name>
<gene>
    <name evidence="7" type="ORF">SAMN02745164_01104</name>
</gene>
<dbReference type="Gene3D" id="1.10.645.10">
    <property type="entry name" value="Cytochrome-c3 Hydrogenase, chain B"/>
    <property type="match status" value="1"/>
</dbReference>
<keyword evidence="3 5" id="KW-1278">Translocase</keyword>
<dbReference type="InterPro" id="IPR014029">
    <property type="entry name" value="NADH_UbQ_OxRdtase_49kDa_CS"/>
</dbReference>
<dbReference type="RefSeq" id="WP_072864281.1">
    <property type="nucleotide sequence ID" value="NZ_FQUI01000014.1"/>
</dbReference>
<accession>A0A1M4W6D9</accession>
<dbReference type="EMBL" id="FQUI01000014">
    <property type="protein sequence ID" value="SHE76720.1"/>
    <property type="molecule type" value="Genomic_DNA"/>
</dbReference>
<evidence type="ECO:0000256" key="1">
    <source>
        <dbReference type="ARBA" id="ARBA00005769"/>
    </source>
</evidence>
<dbReference type="STRING" id="1122195.SAMN02745164_01104"/>
<dbReference type="Pfam" id="PF00346">
    <property type="entry name" value="Complex1_49kDa"/>
    <property type="match status" value="2"/>
</dbReference>
<evidence type="ECO:0000313" key="8">
    <source>
        <dbReference type="Proteomes" id="UP000184334"/>
    </source>
</evidence>
<comment type="caution">
    <text evidence="7">The sequence shown here is derived from an EMBL/GenBank/DDBJ whole genome shotgun (WGS) entry which is preliminary data.</text>
</comment>
<dbReference type="AlphaFoldDB" id="A0A1M4W6D9"/>
<feature type="domain" description="NADH-quinone oxidoreductase subunit D" evidence="6">
    <location>
        <begin position="295"/>
        <end position="370"/>
    </location>
</feature>
<dbReference type="GO" id="GO:0051287">
    <property type="term" value="F:NAD binding"/>
    <property type="evidence" value="ECO:0007669"/>
    <property type="project" value="InterPro"/>
</dbReference>
<evidence type="ECO:0000256" key="2">
    <source>
        <dbReference type="ARBA" id="ARBA00022448"/>
    </source>
</evidence>
<evidence type="ECO:0000256" key="4">
    <source>
        <dbReference type="ARBA" id="ARBA00023027"/>
    </source>
</evidence>
<evidence type="ECO:0000256" key="3">
    <source>
        <dbReference type="ARBA" id="ARBA00022967"/>
    </source>
</evidence>
<dbReference type="GO" id="GO:0016651">
    <property type="term" value="F:oxidoreductase activity, acting on NAD(P)H"/>
    <property type="evidence" value="ECO:0007669"/>
    <property type="project" value="InterPro"/>
</dbReference>
<evidence type="ECO:0000259" key="6">
    <source>
        <dbReference type="Pfam" id="PF00346"/>
    </source>
</evidence>
<dbReference type="InterPro" id="IPR001135">
    <property type="entry name" value="NADH_Q_OxRdtase_suD"/>
</dbReference>
<dbReference type="PROSITE" id="PS00535">
    <property type="entry name" value="COMPLEX1_49K"/>
    <property type="match status" value="1"/>
</dbReference>
<feature type="domain" description="NADH-quinone oxidoreductase subunit D" evidence="6">
    <location>
        <begin position="120"/>
        <end position="285"/>
    </location>
</feature>